<name>A0A178J810_9VIBR</name>
<evidence type="ECO:0000256" key="2">
    <source>
        <dbReference type="SAM" id="SignalP"/>
    </source>
</evidence>
<organism evidence="5 6">
    <name type="scientific">Vibrio europaeus</name>
    <dbReference type="NCBI Taxonomy" id="300876"/>
    <lineage>
        <taxon>Bacteria</taxon>
        <taxon>Pseudomonadati</taxon>
        <taxon>Pseudomonadota</taxon>
        <taxon>Gammaproteobacteria</taxon>
        <taxon>Vibrionales</taxon>
        <taxon>Vibrionaceae</taxon>
        <taxon>Vibrio</taxon>
        <taxon>Vibrio oreintalis group</taxon>
    </lineage>
</organism>
<sequence>MKYALLLLTVPFAVAANQGDVSFIDIKVGSTNTRGVTYNSTSDALKGYTLSLEGTRLFEGSTSIDNLKLGAFGGIDYQEIKDKKSHPEDQFLTRNLNLNAGGVLNLELVERVNLFTKAGLTYSFSNSKLRTSSEVINNREKGLGYVLGAGARFLVSDHITLGVEYNIAQPTFEQENGHEYSQRSKTWFVTAGYKF</sequence>
<dbReference type="EMBL" id="JAPFIT010000010">
    <property type="protein sequence ID" value="MDC5739205.1"/>
    <property type="molecule type" value="Genomic_DNA"/>
</dbReference>
<dbReference type="RefSeq" id="WP_069669089.1">
    <property type="nucleotide sequence ID" value="NZ_JAPFIM010000018.1"/>
</dbReference>
<feature type="domain" description="Outer membrane protein beta-barrel" evidence="3">
    <location>
        <begin position="5"/>
        <end position="195"/>
    </location>
</feature>
<dbReference type="Pfam" id="PF13505">
    <property type="entry name" value="OMP_b-brl"/>
    <property type="match status" value="1"/>
</dbReference>
<evidence type="ECO:0000313" key="6">
    <source>
        <dbReference type="Proteomes" id="UP000094761"/>
    </source>
</evidence>
<reference evidence="4" key="2">
    <citation type="submission" date="2022-11" db="EMBL/GenBank/DDBJ databases">
        <title>Role of the vibriolysin VemA secreted by the emergent pathogen Vibrio europaeus in the colonization of Manila clam mucus.</title>
        <authorList>
            <person name="Martinez C."/>
            <person name="Rodriguez S."/>
            <person name="Vences A."/>
            <person name="Barja J.L."/>
            <person name="Toranzo A.E."/>
            <person name="Dubert J."/>
        </authorList>
    </citation>
    <scope>NUCLEOTIDE SEQUENCE</scope>
    <source>
        <strain evidence="4">3454</strain>
    </source>
</reference>
<evidence type="ECO:0000256" key="1">
    <source>
        <dbReference type="ARBA" id="ARBA00022729"/>
    </source>
</evidence>
<evidence type="ECO:0000313" key="7">
    <source>
        <dbReference type="Proteomes" id="UP001150001"/>
    </source>
</evidence>
<dbReference type="InterPro" id="IPR027385">
    <property type="entry name" value="Beta-barrel_OMP"/>
</dbReference>
<gene>
    <name evidence="5" type="ORF">AZ468_20575</name>
    <name evidence="4" type="ORF">OPW20_03945</name>
</gene>
<dbReference type="GeneID" id="78078126"/>
<feature type="signal peptide" evidence="2">
    <location>
        <begin position="1"/>
        <end position="15"/>
    </location>
</feature>
<accession>A0A178J810</accession>
<dbReference type="InterPro" id="IPR011250">
    <property type="entry name" value="OMP/PagP_B-barrel"/>
</dbReference>
<dbReference type="EMBL" id="LUAX01000007">
    <property type="protein sequence ID" value="OAM97925.1"/>
    <property type="molecule type" value="Genomic_DNA"/>
</dbReference>
<keyword evidence="1 2" id="KW-0732">Signal</keyword>
<reference evidence="5 6" key="1">
    <citation type="submission" date="2016-03" db="EMBL/GenBank/DDBJ databases">
        <title>Draft genome sequence of the Vibrio tubiashii subs. europaeus.</title>
        <authorList>
            <person name="Spinard E."/>
            <person name="Dubert J."/>
            <person name="Nelson D.R."/>
            <person name="Barja J.L."/>
        </authorList>
    </citation>
    <scope>NUCLEOTIDE SEQUENCE [LARGE SCALE GENOMIC DNA]</scope>
    <source>
        <strain evidence="6">PP-638</strain>
        <strain evidence="5">PP2-638</strain>
    </source>
</reference>
<feature type="chain" id="PRO_5044550497" evidence="2">
    <location>
        <begin position="16"/>
        <end position="195"/>
    </location>
</feature>
<dbReference type="Proteomes" id="UP001150001">
    <property type="component" value="Unassembled WGS sequence"/>
</dbReference>
<proteinExistence type="predicted"/>
<keyword evidence="7" id="KW-1185">Reference proteome</keyword>
<dbReference type="Proteomes" id="UP000094761">
    <property type="component" value="Unassembled WGS sequence"/>
</dbReference>
<comment type="caution">
    <text evidence="5">The sequence shown here is derived from an EMBL/GenBank/DDBJ whole genome shotgun (WGS) entry which is preliminary data.</text>
</comment>
<evidence type="ECO:0000313" key="4">
    <source>
        <dbReference type="EMBL" id="MDC5739205.1"/>
    </source>
</evidence>
<dbReference type="SUPFAM" id="SSF56925">
    <property type="entry name" value="OMPA-like"/>
    <property type="match status" value="1"/>
</dbReference>
<dbReference type="AlphaFoldDB" id="A0A178J810"/>
<protein>
    <submittedName>
        <fullName evidence="4">Porin family protein</fullName>
    </submittedName>
</protein>
<dbReference type="Gene3D" id="2.40.160.20">
    <property type="match status" value="1"/>
</dbReference>
<evidence type="ECO:0000259" key="3">
    <source>
        <dbReference type="Pfam" id="PF13505"/>
    </source>
</evidence>
<evidence type="ECO:0000313" key="5">
    <source>
        <dbReference type="EMBL" id="OAM97925.1"/>
    </source>
</evidence>